<dbReference type="Proteomes" id="UP000825890">
    <property type="component" value="Unassembled WGS sequence"/>
</dbReference>
<evidence type="ECO:0000313" key="2">
    <source>
        <dbReference type="Proteomes" id="UP000825890"/>
    </source>
</evidence>
<dbReference type="InterPro" id="IPR051678">
    <property type="entry name" value="AGP_Transferase"/>
</dbReference>
<keyword evidence="2" id="KW-1185">Reference proteome</keyword>
<protein>
    <recommendedName>
        <fullName evidence="3">Aminoglycoside phosphotransferase domain-containing protein</fullName>
    </recommendedName>
</protein>
<dbReference type="PANTHER" id="PTHR21310:SF56">
    <property type="entry name" value="AMINOGLYCOSIDE PHOSPHOTRANSFERASE DOMAIN-CONTAINING PROTEIN"/>
    <property type="match status" value="1"/>
</dbReference>
<evidence type="ECO:0008006" key="3">
    <source>
        <dbReference type="Google" id="ProtNLM"/>
    </source>
</evidence>
<name>A0A9P3CKN8_9PEZI</name>
<sequence length="466" mass="52656">MSVHSEGDNDSTRSFTQDSTSTYAFSGMDPPHEAFETFQHKVLALTHSIYDVAEVALQRVRGGSYNPVVVAHLTLIDQGELSVIFRMPRDRILPEGIERNSSEDIETDILNQVAVLQLLQSRSIPAPKILAYDASGQNAIGLPYVLQQFSHGKMLEDFYEDMTFQEKMQVAETLADFLVRMETVTFEESGTVVAAQTDSAEPATKASALDAPLDNLTAGVRGFSDPYEHVLTPYTATFPRELIGGLLKARLDGEAAQSGPENGMRVILSKIYAMFEDMCSIGLFEDDILTRGNILHHWDLQPRNILVKTTTSLERGEQNLEERLETCLDIARSSEKWIIDVPPIWLCDFPVEKYDLSRPPGYDFDEDLQPAERYDSSKGMLSPESVQIQARFEERFVSNMQRVYPMYTAEIYQDEAYGRGRWIRRMARYALFGLHTSEAFKRFRSLEQEWSTARSNFASASSDNVS</sequence>
<evidence type="ECO:0000313" key="1">
    <source>
        <dbReference type="EMBL" id="GIZ43147.1"/>
    </source>
</evidence>
<accession>A0A9P3CKN8</accession>
<dbReference type="InterPro" id="IPR011009">
    <property type="entry name" value="Kinase-like_dom_sf"/>
</dbReference>
<organism evidence="1 2">
    <name type="scientific">Cercospora kikuchii</name>
    <dbReference type="NCBI Taxonomy" id="84275"/>
    <lineage>
        <taxon>Eukaryota</taxon>
        <taxon>Fungi</taxon>
        <taxon>Dikarya</taxon>
        <taxon>Ascomycota</taxon>
        <taxon>Pezizomycotina</taxon>
        <taxon>Dothideomycetes</taxon>
        <taxon>Dothideomycetidae</taxon>
        <taxon>Mycosphaerellales</taxon>
        <taxon>Mycosphaerellaceae</taxon>
        <taxon>Cercospora</taxon>
    </lineage>
</organism>
<comment type="caution">
    <text evidence="1">The sequence shown here is derived from an EMBL/GenBank/DDBJ whole genome shotgun (WGS) entry which is preliminary data.</text>
</comment>
<gene>
    <name evidence="1" type="ORF">CKM354_000638600</name>
</gene>
<dbReference type="SUPFAM" id="SSF56112">
    <property type="entry name" value="Protein kinase-like (PK-like)"/>
    <property type="match status" value="1"/>
</dbReference>
<dbReference type="RefSeq" id="XP_044657634.1">
    <property type="nucleotide sequence ID" value="XM_044801699.1"/>
</dbReference>
<dbReference type="GeneID" id="68291961"/>
<dbReference type="AlphaFoldDB" id="A0A9P3CKN8"/>
<dbReference type="PANTHER" id="PTHR21310">
    <property type="entry name" value="AMINOGLYCOSIDE PHOSPHOTRANSFERASE-RELATED-RELATED"/>
    <property type="match status" value="1"/>
</dbReference>
<reference evidence="1 2" key="1">
    <citation type="submission" date="2021-01" db="EMBL/GenBank/DDBJ databases">
        <title>Cercospora kikuchii MAFF 305040 whole genome shotgun sequence.</title>
        <authorList>
            <person name="Kashiwa T."/>
            <person name="Suzuki T."/>
        </authorList>
    </citation>
    <scope>NUCLEOTIDE SEQUENCE [LARGE SCALE GENOMIC DNA]</scope>
    <source>
        <strain evidence="1 2">MAFF 305040</strain>
    </source>
</reference>
<dbReference type="EMBL" id="BOLY01000004">
    <property type="protein sequence ID" value="GIZ43147.1"/>
    <property type="molecule type" value="Genomic_DNA"/>
</dbReference>
<proteinExistence type="predicted"/>
<dbReference type="OrthoDB" id="10003767at2759"/>